<dbReference type="PROSITE" id="PS51375">
    <property type="entry name" value="PPR"/>
    <property type="match status" value="1"/>
</dbReference>
<sequence>MVAESNGVSIIDCDALVPELMFVHELISWDVISWTGLANLGQVDQARELFNRMPERDIISWTVMIDGYMKANHFKEVLEIFREMQDVSVRPDEFTMVSVLTAWANLGYQKSP</sequence>
<dbReference type="InterPro" id="IPR002885">
    <property type="entry name" value="PPR_rpt"/>
</dbReference>
<evidence type="ECO:0008006" key="5">
    <source>
        <dbReference type="Google" id="ProtNLM"/>
    </source>
</evidence>
<accession>A0AAV7G9R2</accession>
<dbReference type="Gene3D" id="1.25.40.10">
    <property type="entry name" value="Tetratricopeptide repeat domain"/>
    <property type="match status" value="1"/>
</dbReference>
<protein>
    <recommendedName>
        <fullName evidence="5">Pentatricopeptide repeat-containing protein</fullName>
    </recommendedName>
</protein>
<dbReference type="PANTHER" id="PTHR47926:SF492">
    <property type="entry name" value="DYW DOMAIN-CONTAINING PROTEIN"/>
    <property type="match status" value="1"/>
</dbReference>
<dbReference type="EMBL" id="JAGFBR010000016">
    <property type="protein sequence ID" value="KAH0452920.1"/>
    <property type="molecule type" value="Genomic_DNA"/>
</dbReference>
<evidence type="ECO:0000256" key="1">
    <source>
        <dbReference type="ARBA" id="ARBA00022737"/>
    </source>
</evidence>
<feature type="repeat" description="PPR" evidence="2">
    <location>
        <begin position="57"/>
        <end position="91"/>
    </location>
</feature>
<keyword evidence="1" id="KW-0677">Repeat</keyword>
<organism evidence="3 4">
    <name type="scientific">Dendrobium chrysotoxum</name>
    <name type="common">Orchid</name>
    <dbReference type="NCBI Taxonomy" id="161865"/>
    <lineage>
        <taxon>Eukaryota</taxon>
        <taxon>Viridiplantae</taxon>
        <taxon>Streptophyta</taxon>
        <taxon>Embryophyta</taxon>
        <taxon>Tracheophyta</taxon>
        <taxon>Spermatophyta</taxon>
        <taxon>Magnoliopsida</taxon>
        <taxon>Liliopsida</taxon>
        <taxon>Asparagales</taxon>
        <taxon>Orchidaceae</taxon>
        <taxon>Epidendroideae</taxon>
        <taxon>Malaxideae</taxon>
        <taxon>Dendrobiinae</taxon>
        <taxon>Dendrobium</taxon>
    </lineage>
</organism>
<dbReference type="Pfam" id="PF13041">
    <property type="entry name" value="PPR_2"/>
    <property type="match status" value="1"/>
</dbReference>
<name>A0AAV7G9R2_DENCH</name>
<dbReference type="AlphaFoldDB" id="A0AAV7G9R2"/>
<proteinExistence type="predicted"/>
<gene>
    <name evidence="3" type="ORF">IEQ34_017244</name>
</gene>
<dbReference type="NCBIfam" id="TIGR00756">
    <property type="entry name" value="PPR"/>
    <property type="match status" value="2"/>
</dbReference>
<dbReference type="GO" id="GO:0003723">
    <property type="term" value="F:RNA binding"/>
    <property type="evidence" value="ECO:0007669"/>
    <property type="project" value="InterPro"/>
</dbReference>
<evidence type="ECO:0000313" key="3">
    <source>
        <dbReference type="EMBL" id="KAH0452920.1"/>
    </source>
</evidence>
<evidence type="ECO:0000256" key="2">
    <source>
        <dbReference type="PROSITE-ProRule" id="PRU00708"/>
    </source>
</evidence>
<keyword evidence="4" id="KW-1185">Reference proteome</keyword>
<dbReference type="InterPro" id="IPR011990">
    <property type="entry name" value="TPR-like_helical_dom_sf"/>
</dbReference>
<dbReference type="Proteomes" id="UP000775213">
    <property type="component" value="Unassembled WGS sequence"/>
</dbReference>
<dbReference type="GO" id="GO:0009451">
    <property type="term" value="P:RNA modification"/>
    <property type="evidence" value="ECO:0007669"/>
    <property type="project" value="InterPro"/>
</dbReference>
<comment type="caution">
    <text evidence="3">The sequence shown here is derived from an EMBL/GenBank/DDBJ whole genome shotgun (WGS) entry which is preliminary data.</text>
</comment>
<evidence type="ECO:0000313" key="4">
    <source>
        <dbReference type="Proteomes" id="UP000775213"/>
    </source>
</evidence>
<dbReference type="InterPro" id="IPR046960">
    <property type="entry name" value="PPR_At4g14850-like_plant"/>
</dbReference>
<reference evidence="3 4" key="1">
    <citation type="journal article" date="2021" name="Hortic Res">
        <title>Chromosome-scale assembly of the Dendrobium chrysotoxum genome enhances the understanding of orchid evolution.</title>
        <authorList>
            <person name="Zhang Y."/>
            <person name="Zhang G.Q."/>
            <person name="Zhang D."/>
            <person name="Liu X.D."/>
            <person name="Xu X.Y."/>
            <person name="Sun W.H."/>
            <person name="Yu X."/>
            <person name="Zhu X."/>
            <person name="Wang Z.W."/>
            <person name="Zhao X."/>
            <person name="Zhong W.Y."/>
            <person name="Chen H."/>
            <person name="Yin W.L."/>
            <person name="Huang T."/>
            <person name="Niu S.C."/>
            <person name="Liu Z.J."/>
        </authorList>
    </citation>
    <scope>NUCLEOTIDE SEQUENCE [LARGE SCALE GENOMIC DNA]</scope>
    <source>
        <strain evidence="3">Lindl</strain>
    </source>
</reference>
<dbReference type="PANTHER" id="PTHR47926">
    <property type="entry name" value="PENTATRICOPEPTIDE REPEAT-CONTAINING PROTEIN"/>
    <property type="match status" value="1"/>
</dbReference>